<name>D4GIB7_PANAM</name>
<dbReference type="PANTHER" id="PTHR43000">
    <property type="entry name" value="DTDP-D-GLUCOSE 4,6-DEHYDRATASE-RELATED"/>
    <property type="match status" value="1"/>
</dbReference>
<evidence type="ECO:0000313" key="2">
    <source>
        <dbReference type="EMBL" id="ADD77651.1"/>
    </source>
</evidence>
<feature type="domain" description="NAD(P)-binding" evidence="1">
    <location>
        <begin position="23"/>
        <end position="307"/>
    </location>
</feature>
<reference evidence="2 3" key="1">
    <citation type="journal article" date="2010" name="J. Bacteriol.">
        <title>Genome sequence of Pantoea ananatis LMG20103, the causative agent of Eucalyptus blight and dieback.</title>
        <authorList>
            <person name="De Maayer P."/>
            <person name="Chan W.Y."/>
            <person name="Venter S.N."/>
            <person name="Toth I.K."/>
            <person name="Birch P.R."/>
            <person name="Joubert F."/>
            <person name="Coutinho T.A."/>
        </authorList>
    </citation>
    <scope>NUCLEOTIDE SEQUENCE [LARGE SCALE GENOMIC DNA]</scope>
    <source>
        <strain evidence="2 3">LMG 20103</strain>
    </source>
</reference>
<dbReference type="Pfam" id="PF16363">
    <property type="entry name" value="GDP_Man_Dehyd"/>
    <property type="match status" value="1"/>
</dbReference>
<proteinExistence type="predicted"/>
<keyword evidence="3" id="KW-1185">Reference proteome</keyword>
<dbReference type="KEGG" id="pam:PANA_2484"/>
<accession>D4GIB7</accession>
<dbReference type="InterPro" id="IPR016040">
    <property type="entry name" value="NAD(P)-bd_dom"/>
</dbReference>
<protein>
    <submittedName>
        <fullName evidence="2">Gmd</fullName>
    </submittedName>
</protein>
<evidence type="ECO:0000313" key="3">
    <source>
        <dbReference type="Proteomes" id="UP000001702"/>
    </source>
</evidence>
<organism evidence="2 3">
    <name type="scientific">Pantoea ananatis (strain LMG 20103)</name>
    <dbReference type="NCBI Taxonomy" id="706191"/>
    <lineage>
        <taxon>Bacteria</taxon>
        <taxon>Pseudomonadati</taxon>
        <taxon>Pseudomonadota</taxon>
        <taxon>Gammaproteobacteria</taxon>
        <taxon>Enterobacterales</taxon>
        <taxon>Erwiniaceae</taxon>
        <taxon>Pantoea</taxon>
    </lineage>
</organism>
<dbReference type="Proteomes" id="UP000001702">
    <property type="component" value="Chromosome"/>
</dbReference>
<dbReference type="Gene3D" id="3.90.25.10">
    <property type="entry name" value="UDP-galactose 4-epimerase, domain 1"/>
    <property type="match status" value="1"/>
</dbReference>
<sequence length="315" mass="34910">MKKIYVVINKDSLSKMTNGKKALITGIKGFTGHYMAAELSAAGYDVYGLGSTPAHDSEKYIQVDLSDPENVQHAIDKVSPHIVVHLAAIAFVGHADPTAFYQVNLSGTRNLLQALVNTAEKPEAILIASSANVYGNNTPGKLSESALANPANDYAVSKLAMEYMAKLFMDKLPIVITRPFNYTGVGQAENFLIPKIIKHFRERKDVIELGNIDVWRDFSDVRSLVKSYTSLLHSKAFGNTVNVASGKMYSLREVINICEELCLYKIRVEINPQFVRANEIKELCGDVTLLDSLTNGPQPKILFRETLKWMLEAKN</sequence>
<dbReference type="InterPro" id="IPR036291">
    <property type="entry name" value="NAD(P)-bd_dom_sf"/>
</dbReference>
<dbReference type="AlphaFoldDB" id="D4GIB7"/>
<dbReference type="HOGENOM" id="CLU_007383_1_7_6"/>
<evidence type="ECO:0000259" key="1">
    <source>
        <dbReference type="Pfam" id="PF16363"/>
    </source>
</evidence>
<dbReference type="EMBL" id="CP001875">
    <property type="protein sequence ID" value="ADD77651.1"/>
    <property type="molecule type" value="Genomic_DNA"/>
</dbReference>
<dbReference type="eggNOG" id="COG0451">
    <property type="taxonomic scope" value="Bacteria"/>
</dbReference>
<dbReference type="SUPFAM" id="SSF51735">
    <property type="entry name" value="NAD(P)-binding Rossmann-fold domains"/>
    <property type="match status" value="1"/>
</dbReference>
<dbReference type="Gene3D" id="3.40.50.720">
    <property type="entry name" value="NAD(P)-binding Rossmann-like Domain"/>
    <property type="match status" value="1"/>
</dbReference>
<dbReference type="STRING" id="706191.PANA_2484"/>
<gene>
    <name evidence="2" type="primary">gmd</name>
    <name evidence="2" type="ordered locus">PANA_2484</name>
</gene>